<evidence type="ECO:0000256" key="1">
    <source>
        <dbReference type="SAM" id="MobiDB-lite"/>
    </source>
</evidence>
<protein>
    <submittedName>
        <fullName evidence="2">Uncharacterized protein</fullName>
    </submittedName>
</protein>
<dbReference type="EMBL" id="KK121356">
    <property type="protein sequence ID" value="KFM80311.1"/>
    <property type="molecule type" value="Genomic_DNA"/>
</dbReference>
<proteinExistence type="predicted"/>
<gene>
    <name evidence="2" type="ORF">X975_09044</name>
</gene>
<organism evidence="2 3">
    <name type="scientific">Stegodyphus mimosarum</name>
    <name type="common">African social velvet spider</name>
    <dbReference type="NCBI Taxonomy" id="407821"/>
    <lineage>
        <taxon>Eukaryota</taxon>
        <taxon>Metazoa</taxon>
        <taxon>Ecdysozoa</taxon>
        <taxon>Arthropoda</taxon>
        <taxon>Chelicerata</taxon>
        <taxon>Arachnida</taxon>
        <taxon>Araneae</taxon>
        <taxon>Araneomorphae</taxon>
        <taxon>Entelegynae</taxon>
        <taxon>Eresoidea</taxon>
        <taxon>Eresidae</taxon>
        <taxon>Stegodyphus</taxon>
    </lineage>
</organism>
<feature type="compositionally biased region" description="Polar residues" evidence="1">
    <location>
        <begin position="86"/>
        <end position="95"/>
    </location>
</feature>
<dbReference type="Proteomes" id="UP000054359">
    <property type="component" value="Unassembled WGS sequence"/>
</dbReference>
<feature type="non-terminal residue" evidence="2">
    <location>
        <position position="95"/>
    </location>
</feature>
<sequence>MYPRWKRTLDGDMERWELHLWGMKRFPAVLLAYLSLGQRLVAVHAFCFSSAICARRNFKNEMPMQKTPQHSRCTSYRQPRGEVFPTKQSVKNHQT</sequence>
<dbReference type="AlphaFoldDB" id="A0A087USH2"/>
<feature type="region of interest" description="Disordered" evidence="1">
    <location>
        <begin position="63"/>
        <end position="95"/>
    </location>
</feature>
<feature type="compositionally biased region" description="Polar residues" evidence="1">
    <location>
        <begin position="66"/>
        <end position="77"/>
    </location>
</feature>
<keyword evidence="3" id="KW-1185">Reference proteome</keyword>
<name>A0A087USH2_STEMI</name>
<reference evidence="2 3" key="1">
    <citation type="submission" date="2013-11" db="EMBL/GenBank/DDBJ databases">
        <title>Genome sequencing of Stegodyphus mimosarum.</title>
        <authorList>
            <person name="Bechsgaard J."/>
        </authorList>
    </citation>
    <scope>NUCLEOTIDE SEQUENCE [LARGE SCALE GENOMIC DNA]</scope>
</reference>
<accession>A0A087USH2</accession>
<evidence type="ECO:0000313" key="3">
    <source>
        <dbReference type="Proteomes" id="UP000054359"/>
    </source>
</evidence>
<evidence type="ECO:0000313" key="2">
    <source>
        <dbReference type="EMBL" id="KFM80311.1"/>
    </source>
</evidence>